<protein>
    <submittedName>
        <fullName evidence="5">LytR family transcriptional regulator</fullName>
    </submittedName>
</protein>
<organism evidence="5">
    <name type="scientific">Lactobacillus delbrueckii subsp. lactis</name>
    <dbReference type="NCBI Taxonomy" id="29397"/>
    <lineage>
        <taxon>Bacteria</taxon>
        <taxon>Bacillati</taxon>
        <taxon>Bacillota</taxon>
        <taxon>Bacilli</taxon>
        <taxon>Lactobacillales</taxon>
        <taxon>Lactobacillaceae</taxon>
        <taxon>Lactobacillus</taxon>
    </lineage>
</organism>
<dbReference type="RefSeq" id="WP_035165290.1">
    <property type="nucleotide sequence ID" value="NZ_BJLO01000054.1"/>
</dbReference>
<feature type="region of interest" description="Disordered" evidence="2">
    <location>
        <begin position="325"/>
        <end position="409"/>
    </location>
</feature>
<dbReference type="EMBL" id="CP031023">
    <property type="protein sequence ID" value="AZA17046.1"/>
    <property type="molecule type" value="Genomic_DNA"/>
</dbReference>
<feature type="compositionally biased region" description="Low complexity" evidence="2">
    <location>
        <begin position="331"/>
        <end position="393"/>
    </location>
</feature>
<accession>A0A1L3JZW3</accession>
<dbReference type="PANTHER" id="PTHR33392:SF6">
    <property type="entry name" value="POLYISOPRENYL-TEICHOIC ACID--PEPTIDOGLYCAN TEICHOIC ACID TRANSFERASE TAGU"/>
    <property type="match status" value="1"/>
</dbReference>
<dbReference type="NCBIfam" id="TIGR00350">
    <property type="entry name" value="lytR_cpsA_psr"/>
    <property type="match status" value="1"/>
</dbReference>
<evidence type="ECO:0000256" key="2">
    <source>
        <dbReference type="SAM" id="MobiDB-lite"/>
    </source>
</evidence>
<evidence type="ECO:0000313" key="5">
    <source>
        <dbReference type="EMBL" id="AZA17046.1"/>
    </source>
</evidence>
<reference evidence="5" key="1">
    <citation type="submission" date="2018-07" db="EMBL/GenBank/DDBJ databases">
        <authorList>
            <person name="Somerville V."/>
        </authorList>
    </citation>
    <scope>NUCLEOTIDE SEQUENCE</scope>
    <source>
        <strain evidence="5">NWC_2_2</strain>
    </source>
</reference>
<sequence>MKTLKNDNNINTRVGKRKKRGKAKRVFWSILAVLLLGIGGFAYYEYHTVKNGADSAYKSGGISSAENGSKNSVISSSKPIAILLMGTDTGALGRTYKGRTDSIMVAVLNPKTKKTTLVSFERDQQVNLPDYPDKSPSKLNAAYAYGNAKELAKVLKKYYNIPINAYVLINMGDLKTIVNKVGGIDIALVLSFSYEGYTFTKGKTTHMNGAKALAYSRMRYDDPQGDYGRQKRQRQVLSALLKKAESATTLLNSSFISSLSKQVQTDLTFADLTSLAKNYLAATKNLKTNYTHGTGYMQNGVSYQKISVSERQRISNLIRKALGLKTKKVSTDSSDTSTSSSTSSSSSSSAGNTPGSNASGSTTAPGSDTNTGSNYNSNYGSNSNSTYNSGYGTQDSSQNMHGQNTGTGY</sequence>
<keyword evidence="3" id="KW-0472">Membrane</keyword>
<feature type="transmembrane region" description="Helical" evidence="3">
    <location>
        <begin position="26"/>
        <end position="44"/>
    </location>
</feature>
<dbReference type="AlphaFoldDB" id="A0A1L3JZW3"/>
<gene>
    <name evidence="5" type="ORF">DQL93_01590</name>
</gene>
<dbReference type="Pfam" id="PF03816">
    <property type="entry name" value="LytR_cpsA_psr"/>
    <property type="match status" value="1"/>
</dbReference>
<name>A0A1L3JZW3_LACDL</name>
<keyword evidence="3" id="KW-1133">Transmembrane helix</keyword>
<evidence type="ECO:0000256" key="3">
    <source>
        <dbReference type="SAM" id="Phobius"/>
    </source>
</evidence>
<dbReference type="PANTHER" id="PTHR33392">
    <property type="entry name" value="POLYISOPRENYL-TEICHOIC ACID--PEPTIDOGLYCAN TEICHOIC ACID TRANSFERASE TAGU"/>
    <property type="match status" value="1"/>
</dbReference>
<comment type="similarity">
    <text evidence="1">Belongs to the LytR/CpsA/Psr (LCP) family.</text>
</comment>
<dbReference type="InterPro" id="IPR004474">
    <property type="entry name" value="LytR_CpsA_psr"/>
</dbReference>
<evidence type="ECO:0000259" key="4">
    <source>
        <dbReference type="Pfam" id="PF03816"/>
    </source>
</evidence>
<keyword evidence="3" id="KW-0812">Transmembrane</keyword>
<dbReference type="Gene3D" id="3.40.630.190">
    <property type="entry name" value="LCP protein"/>
    <property type="match status" value="1"/>
</dbReference>
<evidence type="ECO:0000256" key="1">
    <source>
        <dbReference type="ARBA" id="ARBA00006068"/>
    </source>
</evidence>
<proteinExistence type="inferred from homology"/>
<feature type="domain" description="Cell envelope-related transcriptional attenuator" evidence="4">
    <location>
        <begin position="99"/>
        <end position="245"/>
    </location>
</feature>
<dbReference type="OrthoDB" id="27330at2"/>
<dbReference type="InterPro" id="IPR050922">
    <property type="entry name" value="LytR/CpsA/Psr_CW_biosynth"/>
</dbReference>
<feature type="compositionally biased region" description="Polar residues" evidence="2">
    <location>
        <begin position="394"/>
        <end position="409"/>
    </location>
</feature>